<dbReference type="Pfam" id="PF13692">
    <property type="entry name" value="Glyco_trans_1_4"/>
    <property type="match status" value="1"/>
</dbReference>
<evidence type="ECO:0000313" key="2">
    <source>
        <dbReference type="EMBL" id="MBB4740794.1"/>
    </source>
</evidence>
<dbReference type="Gene3D" id="3.40.50.2000">
    <property type="entry name" value="Glycogen Phosphorylase B"/>
    <property type="match status" value="2"/>
</dbReference>
<dbReference type="PANTHER" id="PTHR45947">
    <property type="entry name" value="SULFOQUINOVOSYL TRANSFERASE SQD2"/>
    <property type="match status" value="1"/>
</dbReference>
<name>A0A7W7M8E7_9ACTN</name>
<organism evidence="2 3">
    <name type="scientific">Actinoplanes octamycinicus</name>
    <dbReference type="NCBI Taxonomy" id="135948"/>
    <lineage>
        <taxon>Bacteria</taxon>
        <taxon>Bacillati</taxon>
        <taxon>Actinomycetota</taxon>
        <taxon>Actinomycetes</taxon>
        <taxon>Micromonosporales</taxon>
        <taxon>Micromonosporaceae</taxon>
        <taxon>Actinoplanes</taxon>
    </lineage>
</organism>
<feature type="region of interest" description="Disordered" evidence="1">
    <location>
        <begin position="36"/>
        <end position="60"/>
    </location>
</feature>
<comment type="caution">
    <text evidence="2">The sequence shown here is derived from an EMBL/GenBank/DDBJ whole genome shotgun (WGS) entry which is preliminary data.</text>
</comment>
<sequence>MSHPLHVVLPAGVDDPAAPSGGNRYDREVVDRLRAGAGSRSATSGVRESTAPGTWPRPAPADREQLSWVLAEIPDRATVLIDGLVACGVPEVLEPHAARLRLVILVHLPLSDETGLSAADAAELRALERRALHLAAGVIATSSQAAAHVAAMHDLTGVHVALPGVDRAEPATPSPTGHRLLCVASLTHRKGQDLLIRALAQLTDLSWECTLVGAGPIPAHPDTGNIRFTGALAGADLEAAYANADLFVLPSRAETYGMVITEALAHALPVVATEVGGVPEALGSAPSGVPGSLVPPEDPDHLAAVLRTWLTDPDLRDRWRARARARRETLTGWDDTARQLATILEDIEKGTA</sequence>
<evidence type="ECO:0000313" key="3">
    <source>
        <dbReference type="Proteomes" id="UP000546162"/>
    </source>
</evidence>
<evidence type="ECO:0000256" key="1">
    <source>
        <dbReference type="SAM" id="MobiDB-lite"/>
    </source>
</evidence>
<keyword evidence="3" id="KW-1185">Reference proteome</keyword>
<dbReference type="Proteomes" id="UP000546162">
    <property type="component" value="Unassembled WGS sequence"/>
</dbReference>
<dbReference type="EMBL" id="JACHNB010000001">
    <property type="protein sequence ID" value="MBB4740794.1"/>
    <property type="molecule type" value="Genomic_DNA"/>
</dbReference>
<dbReference type="InterPro" id="IPR050194">
    <property type="entry name" value="Glycosyltransferase_grp1"/>
</dbReference>
<dbReference type="SUPFAM" id="SSF53756">
    <property type="entry name" value="UDP-Glycosyltransferase/glycogen phosphorylase"/>
    <property type="match status" value="1"/>
</dbReference>
<protein>
    <submittedName>
        <fullName evidence="2">Glycosyltransferase involved in cell wall biosynthesis</fullName>
    </submittedName>
</protein>
<dbReference type="AlphaFoldDB" id="A0A7W7M8E7"/>
<dbReference type="GO" id="GO:0016758">
    <property type="term" value="F:hexosyltransferase activity"/>
    <property type="evidence" value="ECO:0007669"/>
    <property type="project" value="TreeGrafter"/>
</dbReference>
<dbReference type="CDD" id="cd03801">
    <property type="entry name" value="GT4_PimA-like"/>
    <property type="match status" value="1"/>
</dbReference>
<accession>A0A7W7M8E7</accession>
<dbReference type="PANTHER" id="PTHR45947:SF3">
    <property type="entry name" value="SULFOQUINOVOSYL TRANSFERASE SQD2"/>
    <property type="match status" value="1"/>
</dbReference>
<proteinExistence type="predicted"/>
<gene>
    <name evidence="2" type="ORF">BJY16_004253</name>
</gene>
<keyword evidence="2" id="KW-0808">Transferase</keyword>
<reference evidence="2 3" key="1">
    <citation type="submission" date="2020-08" db="EMBL/GenBank/DDBJ databases">
        <title>Sequencing the genomes of 1000 actinobacteria strains.</title>
        <authorList>
            <person name="Klenk H.-P."/>
        </authorList>
    </citation>
    <scope>NUCLEOTIDE SEQUENCE [LARGE SCALE GENOMIC DNA]</scope>
    <source>
        <strain evidence="2 3">DSM 45809</strain>
    </source>
</reference>
<dbReference type="RefSeq" id="WP_185041354.1">
    <property type="nucleotide sequence ID" value="NZ_BAABFG010000005.1"/>
</dbReference>